<feature type="domain" description="Glutamine amidotransferase type-2" evidence="5">
    <location>
        <begin position="744"/>
        <end position="794"/>
    </location>
</feature>
<feature type="coiled-coil region" evidence="1">
    <location>
        <begin position="369"/>
        <end position="396"/>
    </location>
</feature>
<dbReference type="InterPro" id="IPR007527">
    <property type="entry name" value="Znf_SWIM"/>
</dbReference>
<gene>
    <name evidence="6" type="ORF">PVK06_034226</name>
</gene>
<accession>A0ABR0NDZ1</accession>
<proteinExistence type="predicted"/>
<dbReference type="Gene3D" id="3.40.50.300">
    <property type="entry name" value="P-loop containing nucleotide triphosphate hydrolases"/>
    <property type="match status" value="1"/>
</dbReference>
<dbReference type="EMBL" id="JARKNE010000010">
    <property type="protein sequence ID" value="KAK5793090.1"/>
    <property type="molecule type" value="Genomic_DNA"/>
</dbReference>
<dbReference type="Gene3D" id="3.60.20.10">
    <property type="entry name" value="Glutamine Phosphoribosylpyrophosphate, subunit 1, domain 1"/>
    <property type="match status" value="1"/>
</dbReference>
<evidence type="ECO:0000313" key="7">
    <source>
        <dbReference type="Proteomes" id="UP001358586"/>
    </source>
</evidence>
<feature type="transmembrane region" description="Helical" evidence="2">
    <location>
        <begin position="25"/>
        <end position="46"/>
    </location>
</feature>
<dbReference type="Proteomes" id="UP001358586">
    <property type="component" value="Chromosome 10"/>
</dbReference>
<keyword evidence="2" id="KW-0472">Membrane</keyword>
<evidence type="ECO:0000313" key="6">
    <source>
        <dbReference type="EMBL" id="KAK5793090.1"/>
    </source>
</evidence>
<dbReference type="Pfam" id="PF13537">
    <property type="entry name" value="GATase_7"/>
    <property type="match status" value="1"/>
</dbReference>
<keyword evidence="7" id="KW-1185">Reference proteome</keyword>
<name>A0ABR0NDZ1_GOSAR</name>
<dbReference type="PANTHER" id="PTHR33640">
    <property type="entry name" value="TRANSMEMBRANE PROTEIN"/>
    <property type="match status" value="1"/>
</dbReference>
<sequence>MDSYDFDSMKEEKAKAMKRYNWLRAPAKVFHFLELLIALLFLAWTFERLPFAVKISGDFVLKLCGVIASPLFVFLVCNVIIAILIAKSGIFSTVNNADPKLYEEITKNVEEDRSKLESQEEDEDRDKEIISEVKKCTRTREEMEWPSESDSEVDNPGVYRTSKSEKLAVKKNKEKVKKELRRSASEKCRKNENIDDELLPEDELSNEEFQRTIEDFINKQLRFRREESLSIVLQRYMIEHVTDVAWWSSARCGEVAFGARGRFYNPFASSHDQYFVLKNDFFEMRDISGLCISVGSPLLYLCRHLLSSILKEDLRVYRLQNMEGNGNEQPKCQRSFDHRGRKNNCWELVIQILCMILDDNTIPNIRSWDKKEEEKLEEALTQLEDIMMKNDLLEVESFLKLEREMAGSNEINLNECKSRGSTRDGTGVHDSIVNQLLTKIDGVESLNNVLLSGMTNRNDLLDEALLRPGRLEVQVEISLSDENGRLQILQIHTNKMKENSFLAPDVNLQELESFAMAGLSRKNFFKAAWCFAVEGLIEVIFLLFPNAEARNCARHLYNNFKNMEGFRGQIMRLTYWKAAKSTFPIQFEEAMSEMRSLSEFAEFWLRDKDPRTWSRVQFSTRCKSDLLLNNNSECFNKIILEARDKLILTMLEIIRRKVMNRLVSMREIAEKYPGPLCPMIQKKLSEIVSQFNNIWPVYAGNEKYEVDCGLGNKYVVDLLNSSCSCRKWDLSGIPSRPFFLRIFEVCEKLEGAYSMVFVTEDKLVAVRDPHGFKPLVMGRRSNGAVVFSFETCALNLIEAIYERGISWYAFGEILATEAPVDCDVVIAVSDSGVEAE</sequence>
<dbReference type="Pfam" id="PF00004">
    <property type="entry name" value="AAA"/>
    <property type="match status" value="1"/>
</dbReference>
<organism evidence="6 7">
    <name type="scientific">Gossypium arboreum</name>
    <name type="common">Tree cotton</name>
    <name type="synonym">Gossypium nanking</name>
    <dbReference type="NCBI Taxonomy" id="29729"/>
    <lineage>
        <taxon>Eukaryota</taxon>
        <taxon>Viridiplantae</taxon>
        <taxon>Streptophyta</taxon>
        <taxon>Embryophyta</taxon>
        <taxon>Tracheophyta</taxon>
        <taxon>Spermatophyta</taxon>
        <taxon>Magnoliopsida</taxon>
        <taxon>eudicotyledons</taxon>
        <taxon>Gunneridae</taxon>
        <taxon>Pentapetalae</taxon>
        <taxon>rosids</taxon>
        <taxon>malvids</taxon>
        <taxon>Malvales</taxon>
        <taxon>Malvaceae</taxon>
        <taxon>Malvoideae</taxon>
        <taxon>Gossypium</taxon>
    </lineage>
</organism>
<dbReference type="PANTHER" id="PTHR33640:SF3">
    <property type="entry name" value="DUF4408 DOMAIN-CONTAINING PROTEIN"/>
    <property type="match status" value="1"/>
</dbReference>
<dbReference type="InterPro" id="IPR027417">
    <property type="entry name" value="P-loop_NTPase"/>
</dbReference>
<evidence type="ECO:0000259" key="3">
    <source>
        <dbReference type="Pfam" id="PF00004"/>
    </source>
</evidence>
<dbReference type="InterPro" id="IPR017932">
    <property type="entry name" value="GATase_2_dom"/>
</dbReference>
<feature type="domain" description="SWIM-type" evidence="4">
    <location>
        <begin position="704"/>
        <end position="734"/>
    </location>
</feature>
<dbReference type="SUPFAM" id="SSF56235">
    <property type="entry name" value="N-terminal nucleophile aminohydrolases (Ntn hydrolases)"/>
    <property type="match status" value="1"/>
</dbReference>
<evidence type="ECO:0008006" key="8">
    <source>
        <dbReference type="Google" id="ProtNLM"/>
    </source>
</evidence>
<dbReference type="Pfam" id="PF04434">
    <property type="entry name" value="SWIM"/>
    <property type="match status" value="1"/>
</dbReference>
<dbReference type="InterPro" id="IPR003959">
    <property type="entry name" value="ATPase_AAA_core"/>
</dbReference>
<reference evidence="6 7" key="1">
    <citation type="submission" date="2023-03" db="EMBL/GenBank/DDBJ databases">
        <title>WGS of Gossypium arboreum.</title>
        <authorList>
            <person name="Yu D."/>
        </authorList>
    </citation>
    <scope>NUCLEOTIDE SEQUENCE [LARGE SCALE GENOMIC DNA]</scope>
    <source>
        <tissue evidence="6">Leaf</tissue>
    </source>
</reference>
<dbReference type="SUPFAM" id="SSF52540">
    <property type="entry name" value="P-loop containing nucleoside triphosphate hydrolases"/>
    <property type="match status" value="1"/>
</dbReference>
<evidence type="ECO:0000259" key="5">
    <source>
        <dbReference type="Pfam" id="PF13537"/>
    </source>
</evidence>
<keyword evidence="2" id="KW-0812">Transmembrane</keyword>
<evidence type="ECO:0000256" key="1">
    <source>
        <dbReference type="SAM" id="Coils"/>
    </source>
</evidence>
<dbReference type="Gene3D" id="1.10.8.60">
    <property type="match status" value="1"/>
</dbReference>
<evidence type="ECO:0000256" key="2">
    <source>
        <dbReference type="SAM" id="Phobius"/>
    </source>
</evidence>
<feature type="domain" description="ATPase AAA-type core" evidence="3">
    <location>
        <begin position="415"/>
        <end position="478"/>
    </location>
</feature>
<dbReference type="InterPro" id="IPR029055">
    <property type="entry name" value="Ntn_hydrolases_N"/>
</dbReference>
<protein>
    <recommendedName>
        <fullName evidence="8">Vesicle-fusing ATPase</fullName>
    </recommendedName>
</protein>
<keyword evidence="2" id="KW-1133">Transmembrane helix</keyword>
<evidence type="ECO:0000259" key="4">
    <source>
        <dbReference type="Pfam" id="PF04434"/>
    </source>
</evidence>
<keyword evidence="1" id="KW-0175">Coiled coil</keyword>
<feature type="transmembrane region" description="Helical" evidence="2">
    <location>
        <begin position="66"/>
        <end position="86"/>
    </location>
</feature>
<comment type="caution">
    <text evidence="6">The sequence shown here is derived from an EMBL/GenBank/DDBJ whole genome shotgun (WGS) entry which is preliminary data.</text>
</comment>